<evidence type="ECO:0008006" key="6">
    <source>
        <dbReference type="Google" id="ProtNLM"/>
    </source>
</evidence>
<gene>
    <name evidence="4" type="ORF">FIBRA_03566</name>
</gene>
<name>J4GNJ7_9APHY</name>
<dbReference type="InParanoid" id="J4GNJ7"/>
<dbReference type="OrthoDB" id="10267539at2759"/>
<dbReference type="SUPFAM" id="SSF54506">
    <property type="entry name" value="Diaminopimelate epimerase-like"/>
    <property type="match status" value="2"/>
</dbReference>
<dbReference type="Pfam" id="PF04303">
    <property type="entry name" value="PrpF"/>
    <property type="match status" value="1"/>
</dbReference>
<feature type="compositionally biased region" description="Basic residues" evidence="3">
    <location>
        <begin position="330"/>
        <end position="339"/>
    </location>
</feature>
<keyword evidence="2" id="KW-0413">Isomerase</keyword>
<feature type="region of interest" description="Disordered" evidence="3">
    <location>
        <begin position="159"/>
        <end position="209"/>
    </location>
</feature>
<reference evidence="4 5" key="1">
    <citation type="journal article" date="2012" name="Appl. Environ. Microbiol.">
        <title>Short-read sequencing for genomic analysis of the brown rot fungus Fibroporia radiculosa.</title>
        <authorList>
            <person name="Tang J.D."/>
            <person name="Perkins A.D."/>
            <person name="Sonstegard T.S."/>
            <person name="Schroeder S.G."/>
            <person name="Burgess S.C."/>
            <person name="Diehl S.V."/>
        </authorList>
    </citation>
    <scope>NUCLEOTIDE SEQUENCE [LARGE SCALE GENOMIC DNA]</scope>
    <source>
        <strain evidence="4 5">TFFH 294</strain>
    </source>
</reference>
<dbReference type="HOGENOM" id="CLU_249296_0_0_1"/>
<proteinExistence type="inferred from homology"/>
<organism evidence="4 5">
    <name type="scientific">Fibroporia radiculosa</name>
    <dbReference type="NCBI Taxonomy" id="599839"/>
    <lineage>
        <taxon>Eukaryota</taxon>
        <taxon>Fungi</taxon>
        <taxon>Dikarya</taxon>
        <taxon>Basidiomycota</taxon>
        <taxon>Agaricomycotina</taxon>
        <taxon>Agaricomycetes</taxon>
        <taxon>Polyporales</taxon>
        <taxon>Fibroporiaceae</taxon>
        <taxon>Fibroporia</taxon>
    </lineage>
</organism>
<dbReference type="Proteomes" id="UP000006352">
    <property type="component" value="Unassembled WGS sequence"/>
</dbReference>
<dbReference type="EMBL" id="HE797036">
    <property type="protein sequence ID" value="CCM01510.1"/>
    <property type="molecule type" value="Genomic_DNA"/>
</dbReference>
<sequence length="1488" mass="160166">MAPNAERNNEKLFPIFRRNLSDGVLSTYIATADKLASWLSRDKAYYPYARPMIVELLETAYLSLRRASGSVHQPFHISNCPQSLKAWADPFIEMMRTVLPFYSLFVEQNLQNRLCALFKTIDLDPANIIPSVGTPPPRVASTSSASQSHAVKMVKGWSPHPMAARKSMSGSPVSGATPQSLDFPSPSPSMAPQLSSSAPKPKPKAKKKFSLQDDFIKADLEWFKDGRQVAGQEGQPSSHVPISPSTTVFTVSRNSVSESQPIAGPSRDTHAAEITVSPRVPHTLEPETVALAQDTILGENSIDGVTGQMIQGKNQGGKETVLDLSPLAKAKPRKKKKKGPPGLRFLPTDPLPGAISPLLTTASASSFQTITQPESSTLDPGIISSELPPFVRDSSSEDFVDQYGHQAVKAESDSAHMRENAHAVGSVDEGRHSPHTSYPIVGVRERQLSGQVDNSAPPHTDESLRSKTINEPIPLETQPELQREETRQPSSEPPLIADVGQHDADSPAADSNSVPNMIPEPEQLKGDVEKIASVEALELDKHSEAPGPLDDEIIANTHSRSHSHIYTPADEEQGIASTVERATTAADQARTTLENFHVSPDRLETDAVPHGKEEILVDDEDVRVKGNEIVTEPLGGGPIQDGSAESASSVESESKNEQSEEPRPVSCKRSRTASISAEEGLPRQKLKMTPSPLMTFDGGVESNVDATVTTTTTEDLRPAVLTTERVPTSEEDVVLLEVDKDSADPPSVTAPENCVTGQPLPMDVDPRTAVLRDETFVAERGSVIESPSVQTTALDEAAVEDLVNGSDTYQSVLPDGATIEAKEQSKCSITAIAGTAHEEPRPDTDIAVCDLSAMEIDEEQREPDTELIATTAEVEVLDIRAEAKSVEQGGVIPATNVDHGDASQATQSAVAHSSLPVPTENSSISSTATMFNCDTNMVVLNCARGTADAEITFRFDIRDEDATRISQWVSRDNTTDDDVSSTKCVSFAIYPFRQCLEKTQNDPELNTLEKMIVGVEPQWPNDGRLWATLENANTSHAIMLSPPFMFKVDEIYDISAWITPGKNVLHLHQLRDHSESSCLLLRPSLRRGVAYTPRAYKSLSAVPNPIPASFLRGGTSKGIYLNRADLPDDVAEWDPIFLGIMGSPDPKYGRQLNGMGGGVSSLSKICVVGAPLDTQRAAGIDLEYTFVQVGIRDEVLDFSGNCGNLTSMVGVFALDEGIVSRPGIIDTHSRIQTATISAFNTNTQKRINTTFPVSLDRQQPIAVLDLEQENIAGVHGQASQIVLDFVSPSGARTGKLLPSGKPSDSFTVPGAGVNAISMSLVDATNPTVFVSTQDLRNVLGQPDGEIAFNDVPVALAVEDLRRLGATRMGLDPETQAQPKIAIVDKPQENDAEADIVVHAYSMGVLHKAVPMTVGLCLGVAAGVEGTVPWLIANSRSSIKRTACNGESMIKIRHPGGVVVVGSEMKDGEVASAKVVRTGRRLMKGVVWW</sequence>
<protein>
    <recommendedName>
        <fullName evidence="6">DUF453-domain-containing protein</fullName>
    </recommendedName>
</protein>
<dbReference type="STRING" id="599839.J4GNJ7"/>
<evidence type="ECO:0000256" key="2">
    <source>
        <dbReference type="ARBA" id="ARBA00023235"/>
    </source>
</evidence>
<feature type="region of interest" description="Disordered" evidence="3">
    <location>
        <begin position="623"/>
        <end position="690"/>
    </location>
</feature>
<dbReference type="PANTHER" id="PTHR43709:SF2">
    <property type="entry name" value="DUF453 DOMAIN PROTEIN (AFU_ORTHOLOGUE AFUA_6G00360)"/>
    <property type="match status" value="1"/>
</dbReference>
<dbReference type="PANTHER" id="PTHR43709">
    <property type="entry name" value="ACONITATE ISOMERASE-RELATED"/>
    <property type="match status" value="1"/>
</dbReference>
<evidence type="ECO:0000313" key="5">
    <source>
        <dbReference type="Proteomes" id="UP000006352"/>
    </source>
</evidence>
<keyword evidence="5" id="KW-1185">Reference proteome</keyword>
<evidence type="ECO:0000256" key="1">
    <source>
        <dbReference type="ARBA" id="ARBA00007673"/>
    </source>
</evidence>
<feature type="region of interest" description="Disordered" evidence="3">
    <location>
        <begin position="409"/>
        <end position="524"/>
    </location>
</feature>
<dbReference type="InterPro" id="IPR007400">
    <property type="entry name" value="PrpF-like"/>
</dbReference>
<evidence type="ECO:0000256" key="3">
    <source>
        <dbReference type="SAM" id="MobiDB-lite"/>
    </source>
</evidence>
<feature type="compositionally biased region" description="Basic and acidic residues" evidence="3">
    <location>
        <begin position="409"/>
        <end position="421"/>
    </location>
</feature>
<dbReference type="Gene3D" id="3.10.310.10">
    <property type="entry name" value="Diaminopimelate Epimerase, Chain A, domain 1"/>
    <property type="match status" value="2"/>
</dbReference>
<comment type="similarity">
    <text evidence="1">Belongs to the PrpF family.</text>
</comment>
<feature type="compositionally biased region" description="Basic and acidic residues" evidence="3">
    <location>
        <begin position="652"/>
        <end position="663"/>
    </location>
</feature>
<dbReference type="GO" id="GO:0016853">
    <property type="term" value="F:isomerase activity"/>
    <property type="evidence" value="ECO:0007669"/>
    <property type="project" value="UniProtKB-KW"/>
</dbReference>
<feature type="compositionally biased region" description="Polar residues" evidence="3">
    <location>
        <begin position="168"/>
        <end position="194"/>
    </location>
</feature>
<dbReference type="GeneID" id="24096421"/>
<accession>J4GNJ7</accession>
<feature type="region of interest" description="Disordered" evidence="3">
    <location>
        <begin position="313"/>
        <end position="350"/>
    </location>
</feature>
<evidence type="ECO:0000313" key="4">
    <source>
        <dbReference type="EMBL" id="CCM01510.1"/>
    </source>
</evidence>
<dbReference type="RefSeq" id="XP_012180793.1">
    <property type="nucleotide sequence ID" value="XM_012325403.1"/>
</dbReference>